<dbReference type="RefSeq" id="WP_343946490.1">
    <property type="nucleotide sequence ID" value="NZ_BAAAHP010000285.1"/>
</dbReference>
<dbReference type="Proteomes" id="UP001499967">
    <property type="component" value="Unassembled WGS sequence"/>
</dbReference>
<comment type="caution">
    <text evidence="1">The sequence shown here is derived from an EMBL/GenBank/DDBJ whole genome shotgun (WGS) entry which is preliminary data.</text>
</comment>
<evidence type="ECO:0000313" key="2">
    <source>
        <dbReference type="Proteomes" id="UP001499967"/>
    </source>
</evidence>
<name>A0ABN1NFQ9_9PSEU</name>
<organism evidence="1 2">
    <name type="scientific">Pseudonocardia zijingensis</name>
    <dbReference type="NCBI Taxonomy" id="153376"/>
    <lineage>
        <taxon>Bacteria</taxon>
        <taxon>Bacillati</taxon>
        <taxon>Actinomycetota</taxon>
        <taxon>Actinomycetes</taxon>
        <taxon>Pseudonocardiales</taxon>
        <taxon>Pseudonocardiaceae</taxon>
        <taxon>Pseudonocardia</taxon>
    </lineage>
</organism>
<sequence length="89" mass="10411">MPQRPPSRARTRAMAERARYQDGFSVHGDRIRQRCPYCWSFVYAAEPRRHRHGDTADLDRYSREVITRLDDAVYAHLRHGCPQIGGDAR</sequence>
<accession>A0ABN1NFQ9</accession>
<protein>
    <submittedName>
        <fullName evidence="1">Uncharacterized protein</fullName>
    </submittedName>
</protein>
<evidence type="ECO:0000313" key="1">
    <source>
        <dbReference type="EMBL" id="GAA0905772.1"/>
    </source>
</evidence>
<keyword evidence="2" id="KW-1185">Reference proteome</keyword>
<proteinExistence type="predicted"/>
<reference evidence="1 2" key="1">
    <citation type="journal article" date="2019" name="Int. J. Syst. Evol. Microbiol.">
        <title>The Global Catalogue of Microorganisms (GCM) 10K type strain sequencing project: providing services to taxonomists for standard genome sequencing and annotation.</title>
        <authorList>
            <consortium name="The Broad Institute Genomics Platform"/>
            <consortium name="The Broad Institute Genome Sequencing Center for Infectious Disease"/>
            <person name="Wu L."/>
            <person name="Ma J."/>
        </authorList>
    </citation>
    <scope>NUCLEOTIDE SEQUENCE [LARGE SCALE GENOMIC DNA]</scope>
    <source>
        <strain evidence="1 2">JCM 11117</strain>
    </source>
</reference>
<gene>
    <name evidence="1" type="ORF">GCM10009559_73940</name>
</gene>
<dbReference type="EMBL" id="BAAAHP010000285">
    <property type="protein sequence ID" value="GAA0905772.1"/>
    <property type="molecule type" value="Genomic_DNA"/>
</dbReference>